<dbReference type="Pfam" id="PF00412">
    <property type="entry name" value="LIM"/>
    <property type="match status" value="2"/>
</dbReference>
<evidence type="ECO:0000313" key="10">
    <source>
        <dbReference type="EMBL" id="KRZ27852.1"/>
    </source>
</evidence>
<feature type="domain" description="LIM zinc-binding" evidence="6">
    <location>
        <begin position="19"/>
        <end position="77"/>
    </location>
</feature>
<dbReference type="Gene3D" id="2.10.110.10">
    <property type="entry name" value="Cysteine Rich Protein"/>
    <property type="match status" value="2"/>
</dbReference>
<dbReference type="PROSITE" id="PS50023">
    <property type="entry name" value="LIM_DOMAIN_2"/>
    <property type="match status" value="2"/>
</dbReference>
<evidence type="ECO:0000313" key="7">
    <source>
        <dbReference type="EMBL" id="KRX94345.1"/>
    </source>
</evidence>
<evidence type="ECO:0000256" key="3">
    <source>
        <dbReference type="ARBA" id="ARBA00022833"/>
    </source>
</evidence>
<evidence type="ECO:0000313" key="11">
    <source>
        <dbReference type="Proteomes" id="UP000054632"/>
    </source>
</evidence>
<evidence type="ECO:0000313" key="12">
    <source>
        <dbReference type="Proteomes" id="UP000054805"/>
    </source>
</evidence>
<keyword evidence="4 5" id="KW-0440">LIM domain</keyword>
<sequence>LLVQEYLSVESKTKMEKPKNCASCWERVTGKALMVDKKIYHENCFVCSKCSRPLDRYFRCNDFKNYCNFCYVQMHHPKCQRCMKVINEGRCMFASKYCFHEKCYACTECLNSLHLSRPFLVNQQLYCQKHWPKAQEMAELKKQKR</sequence>
<dbReference type="EMBL" id="JYDU01000073">
    <property type="protein sequence ID" value="KRX94345.1"/>
    <property type="molecule type" value="Genomic_DNA"/>
</dbReference>
<dbReference type="SUPFAM" id="SSF57716">
    <property type="entry name" value="Glucocorticoid receptor-like (DNA-binding domain)"/>
    <property type="match status" value="1"/>
</dbReference>
<dbReference type="SMART" id="SM00132">
    <property type="entry name" value="LIM"/>
    <property type="match status" value="2"/>
</dbReference>
<dbReference type="PANTHER" id="PTHR24205">
    <property type="entry name" value="FOUR AND A HALF LIM DOMAINS PROTEIN"/>
    <property type="match status" value="1"/>
</dbReference>
<feature type="domain" description="LIM zinc-binding" evidence="6">
    <location>
        <begin position="78"/>
        <end position="137"/>
    </location>
</feature>
<keyword evidence="3 5" id="KW-0862">Zinc</keyword>
<dbReference type="Proteomes" id="UP000054805">
    <property type="component" value="Unassembled WGS sequence"/>
</dbReference>
<reference evidence="11 12" key="1">
    <citation type="submission" date="2015-01" db="EMBL/GenBank/DDBJ databases">
        <title>Evolution of Trichinella species and genotypes.</title>
        <authorList>
            <person name="Korhonen P.K."/>
            <person name="Edoardo P."/>
            <person name="Giuseppe L.R."/>
            <person name="Gasser R.B."/>
        </authorList>
    </citation>
    <scope>NUCLEOTIDE SEQUENCE [LARGE SCALE GENOMIC DNA]</scope>
    <source>
        <strain evidence="8">ISS13</strain>
        <strain evidence="7">ISS141</strain>
        <strain evidence="10">ISS176</strain>
        <strain evidence="9">ISS588</strain>
    </source>
</reference>
<gene>
    <name evidence="10" type="primary">PDLIM5</name>
    <name evidence="8" type="ORF">T4A_10023</name>
    <name evidence="9" type="ORF">T4B_4502</name>
    <name evidence="10" type="ORF">T4C_4523</name>
    <name evidence="7" type="ORF">T4E_10153</name>
</gene>
<evidence type="ECO:0000256" key="4">
    <source>
        <dbReference type="ARBA" id="ARBA00023038"/>
    </source>
</evidence>
<proteinExistence type="predicted"/>
<evidence type="ECO:0000259" key="6">
    <source>
        <dbReference type="PROSITE" id="PS50023"/>
    </source>
</evidence>
<dbReference type="Proteomes" id="UP000054826">
    <property type="component" value="Unassembled WGS sequence"/>
</dbReference>
<keyword evidence="12" id="KW-1185">Reference proteome</keyword>
<dbReference type="Proteomes" id="UP000054815">
    <property type="component" value="Unassembled WGS sequence"/>
</dbReference>
<keyword evidence="1 5" id="KW-0479">Metal-binding</keyword>
<organism evidence="10 13">
    <name type="scientific">Trichinella pseudospiralis</name>
    <name type="common">Parasitic roundworm</name>
    <dbReference type="NCBI Taxonomy" id="6337"/>
    <lineage>
        <taxon>Eukaryota</taxon>
        <taxon>Metazoa</taxon>
        <taxon>Ecdysozoa</taxon>
        <taxon>Nematoda</taxon>
        <taxon>Enoplea</taxon>
        <taxon>Dorylaimia</taxon>
        <taxon>Trichinellida</taxon>
        <taxon>Trichinellidae</taxon>
        <taxon>Trichinella</taxon>
    </lineage>
</organism>
<dbReference type="GO" id="GO:0046872">
    <property type="term" value="F:metal ion binding"/>
    <property type="evidence" value="ECO:0007669"/>
    <property type="project" value="UniProtKB-KW"/>
</dbReference>
<feature type="non-terminal residue" evidence="10">
    <location>
        <position position="145"/>
    </location>
</feature>
<evidence type="ECO:0000256" key="5">
    <source>
        <dbReference type="PROSITE-ProRule" id="PRU00125"/>
    </source>
</evidence>
<dbReference type="InterPro" id="IPR001781">
    <property type="entry name" value="Znf_LIM"/>
</dbReference>
<evidence type="ECO:0000313" key="9">
    <source>
        <dbReference type="EMBL" id="KRZ21669.1"/>
    </source>
</evidence>
<dbReference type="PANTHER" id="PTHR24205:SF16">
    <property type="entry name" value="GH01042P-RELATED"/>
    <property type="match status" value="1"/>
</dbReference>
<evidence type="ECO:0000256" key="2">
    <source>
        <dbReference type="ARBA" id="ARBA00022737"/>
    </source>
</evidence>
<dbReference type="EMBL" id="JYDV01000161">
    <property type="protein sequence ID" value="KRZ27852.1"/>
    <property type="molecule type" value="Genomic_DNA"/>
</dbReference>
<dbReference type="Proteomes" id="UP000054632">
    <property type="component" value="Unassembled WGS sequence"/>
</dbReference>
<evidence type="ECO:0000313" key="8">
    <source>
        <dbReference type="EMBL" id="KRY75229.1"/>
    </source>
</evidence>
<evidence type="ECO:0000313" key="13">
    <source>
        <dbReference type="Proteomes" id="UP000054826"/>
    </source>
</evidence>
<dbReference type="PROSITE" id="PS00478">
    <property type="entry name" value="LIM_DOMAIN_1"/>
    <property type="match status" value="2"/>
</dbReference>
<protein>
    <submittedName>
        <fullName evidence="10">PDZ and LIM domain protein 5</fullName>
    </submittedName>
</protein>
<evidence type="ECO:0000256" key="1">
    <source>
        <dbReference type="ARBA" id="ARBA00022723"/>
    </source>
</evidence>
<comment type="caution">
    <text evidence="10">The sequence shown here is derived from an EMBL/GenBank/DDBJ whole genome shotgun (WGS) entry which is preliminary data.</text>
</comment>
<dbReference type="AlphaFoldDB" id="A0A0V1IYW7"/>
<feature type="non-terminal residue" evidence="10">
    <location>
        <position position="1"/>
    </location>
</feature>
<dbReference type="STRING" id="6337.A0A0V1IYW7"/>
<name>A0A0V1IYW7_TRIPS</name>
<keyword evidence="2" id="KW-0677">Repeat</keyword>
<dbReference type="EMBL" id="JYDS01000197">
    <property type="protein sequence ID" value="KRZ21669.1"/>
    <property type="molecule type" value="Genomic_DNA"/>
</dbReference>
<accession>A0A0V1IYW7</accession>
<dbReference type="EMBL" id="JYDR01000019">
    <property type="protein sequence ID" value="KRY75229.1"/>
    <property type="molecule type" value="Genomic_DNA"/>
</dbReference>